<accession>A0A851HCZ7</accession>
<proteinExistence type="predicted"/>
<gene>
    <name evidence="1" type="ORF">HR065_02520</name>
</gene>
<evidence type="ECO:0000313" key="1">
    <source>
        <dbReference type="EMBL" id="NWN45945.1"/>
    </source>
</evidence>
<organism evidence="1 2">
    <name type="scientific">Candidatus Phytoplasma pruni</name>
    <dbReference type="NCBI Taxonomy" id="479893"/>
    <lineage>
        <taxon>Bacteria</taxon>
        <taxon>Bacillati</taxon>
        <taxon>Mycoplasmatota</taxon>
        <taxon>Mollicutes</taxon>
        <taxon>Acholeplasmatales</taxon>
        <taxon>Acholeplasmataceae</taxon>
        <taxon>Candidatus Phytoplasma</taxon>
        <taxon>16SrIII (X-disease group)</taxon>
    </lineage>
</organism>
<dbReference type="InterPro" id="IPR026487">
    <property type="entry name" value="CHP04141"/>
</dbReference>
<dbReference type="RefSeq" id="WP_178734330.1">
    <property type="nucleotide sequence ID" value="NZ_JABUOH010000052.1"/>
</dbReference>
<comment type="caution">
    <text evidence="1">The sequence shown here is derived from an EMBL/GenBank/DDBJ whole genome shotgun (WGS) entry which is preliminary data.</text>
</comment>
<dbReference type="Pfam" id="PF19614">
    <property type="entry name" value="DUF6119"/>
    <property type="match status" value="1"/>
</dbReference>
<keyword evidence="2" id="KW-1185">Reference proteome</keyword>
<dbReference type="Proteomes" id="UP000568109">
    <property type="component" value="Unassembled WGS sequence"/>
</dbReference>
<reference evidence="1 2" key="1">
    <citation type="submission" date="2020-06" db="EMBL/GenBank/DDBJ databases">
        <title>Draft genome sequence of Candidatus Phytoplasma pruni (X-disease group, subgroup 16SrIII-B) strain ChTDIII from Argentina.</title>
        <authorList>
            <person name="Fernandez F.D."/>
            <person name="Zuebert C."/>
            <person name="Huettel B."/>
            <person name="Kube M."/>
            <person name="Conci L.R."/>
        </authorList>
    </citation>
    <scope>NUCLEOTIDE SEQUENCE [LARGE SCALE GENOMIC DNA]</scope>
    <source>
        <strain evidence="1 2">ChTDIII</strain>
    </source>
</reference>
<dbReference type="AlphaFoldDB" id="A0A851HCZ7"/>
<sequence length="327" mass="38418">MVKKEKSNEFNMYLLKQNYTVDTDNTGCTMEKLLIDANNETNFLYSQAKWYKHAIAINEPNMALYSRSTQAKEPFWAKYFGIKKEYRNKIKNESALLFVKVGKPERIFVLTFSYAYHYLPKESYEIDFGQKISFLCLDDKKLKSSKVVSAKKKHHKNINLSEHSGLDSLEIDEEDYYDFPPVLKGFVKPEYEGLYSRITGQAGLNFFSPVKPNGIMDLCEKLLEIYEKDAEKTQTTFQRLNTHKVIKNAKEIKTLNIELFQEMQNNWSSFIKKGSFPEEESKIHVTTFFLNDNWDLYAFNQIYFKKDLYPSPFVIDLTNSAIHDNLW</sequence>
<protein>
    <submittedName>
        <fullName evidence="1">TIGR04141 family sporadically distributed protein</fullName>
    </submittedName>
</protein>
<dbReference type="NCBIfam" id="TIGR04141">
    <property type="entry name" value="TIGR04141 family sporadically distributed protein"/>
    <property type="match status" value="1"/>
</dbReference>
<evidence type="ECO:0000313" key="2">
    <source>
        <dbReference type="Proteomes" id="UP000568109"/>
    </source>
</evidence>
<name>A0A851HCZ7_9MOLU</name>
<dbReference type="EMBL" id="JABUOH010000052">
    <property type="protein sequence ID" value="NWN45945.1"/>
    <property type="molecule type" value="Genomic_DNA"/>
</dbReference>